<evidence type="ECO:0000256" key="1">
    <source>
        <dbReference type="ARBA" id="ARBA00005298"/>
    </source>
</evidence>
<dbReference type="InterPro" id="IPR011021">
    <property type="entry name" value="Arrestin-like_N"/>
</dbReference>
<sequence>APGQRGEDPVLQPGDYSYPFQFLIPNINVPTSVEGKYGYVRYWLKGIVDRPWRFDITTIAAFTVLEYVDINTPLLLQPCQVQEDRDVGYLCCISGPLSTTVYTDRGGYCPGESIGVSAVFTNNSKSEVTGLEIQLIQLTVFIASGGKQKQREDMVAETTSQEGVKPGEETRIILKVKVDAAFISALHIKKIPITIGSVPYRPPPPAQFPPPGAALTTPSAPPLAEFERASAYPPASTQYGGHAQTYPNIAPPSYAECVSGGASIVDEGDKKTLGDTSFTPMYPFVNNYQFPSAPPPSFL</sequence>
<dbReference type="InterPro" id="IPR014752">
    <property type="entry name" value="Arrestin-like_C"/>
</dbReference>
<organism evidence="3 4">
    <name type="scientific">Porites evermanni</name>
    <dbReference type="NCBI Taxonomy" id="104178"/>
    <lineage>
        <taxon>Eukaryota</taxon>
        <taxon>Metazoa</taxon>
        <taxon>Cnidaria</taxon>
        <taxon>Anthozoa</taxon>
        <taxon>Hexacorallia</taxon>
        <taxon>Scleractinia</taxon>
        <taxon>Fungiina</taxon>
        <taxon>Poritidae</taxon>
        <taxon>Porites</taxon>
    </lineage>
</organism>
<reference evidence="3 4" key="1">
    <citation type="submission" date="2022-05" db="EMBL/GenBank/DDBJ databases">
        <authorList>
            <consortium name="Genoscope - CEA"/>
            <person name="William W."/>
        </authorList>
    </citation>
    <scope>NUCLEOTIDE SEQUENCE [LARGE SCALE GENOMIC DNA]</scope>
</reference>
<gene>
    <name evidence="3" type="ORF">PEVE_00018229</name>
</gene>
<protein>
    <recommendedName>
        <fullName evidence="2">Arrestin C-terminal-like domain-containing protein</fullName>
    </recommendedName>
</protein>
<comment type="caution">
    <text evidence="3">The sequence shown here is derived from an EMBL/GenBank/DDBJ whole genome shotgun (WGS) entry which is preliminary data.</text>
</comment>
<dbReference type="SUPFAM" id="SSF81296">
    <property type="entry name" value="E set domains"/>
    <property type="match status" value="2"/>
</dbReference>
<dbReference type="InterPro" id="IPR050357">
    <property type="entry name" value="Arrestin_domain-protein"/>
</dbReference>
<evidence type="ECO:0000313" key="4">
    <source>
        <dbReference type="Proteomes" id="UP001159427"/>
    </source>
</evidence>
<accession>A0ABN8S922</accession>
<proteinExistence type="inferred from homology"/>
<dbReference type="PANTHER" id="PTHR11188:SF17">
    <property type="entry name" value="FI21816P1"/>
    <property type="match status" value="1"/>
</dbReference>
<name>A0ABN8S922_9CNID</name>
<dbReference type="Proteomes" id="UP001159427">
    <property type="component" value="Unassembled WGS sequence"/>
</dbReference>
<dbReference type="Gene3D" id="2.60.40.640">
    <property type="match status" value="2"/>
</dbReference>
<evidence type="ECO:0000313" key="3">
    <source>
        <dbReference type="EMBL" id="CAH3188221.1"/>
    </source>
</evidence>
<comment type="similarity">
    <text evidence="1">Belongs to the arrestin family.</text>
</comment>
<evidence type="ECO:0000259" key="2">
    <source>
        <dbReference type="SMART" id="SM01017"/>
    </source>
</evidence>
<dbReference type="InterPro" id="IPR011022">
    <property type="entry name" value="Arrestin_C-like"/>
</dbReference>
<dbReference type="InterPro" id="IPR014756">
    <property type="entry name" value="Ig_E-set"/>
</dbReference>
<feature type="domain" description="Arrestin C-terminal-like" evidence="2">
    <location>
        <begin position="93"/>
        <end position="200"/>
    </location>
</feature>
<keyword evidence="4" id="KW-1185">Reference proteome</keyword>
<dbReference type="Pfam" id="PF00339">
    <property type="entry name" value="Arrestin_N"/>
    <property type="match status" value="1"/>
</dbReference>
<dbReference type="SMART" id="SM01017">
    <property type="entry name" value="Arrestin_C"/>
    <property type="match status" value="1"/>
</dbReference>
<feature type="non-terminal residue" evidence="3">
    <location>
        <position position="1"/>
    </location>
</feature>
<dbReference type="Pfam" id="PF02752">
    <property type="entry name" value="Arrestin_C"/>
    <property type="match status" value="1"/>
</dbReference>
<dbReference type="PANTHER" id="PTHR11188">
    <property type="entry name" value="ARRESTIN DOMAIN CONTAINING PROTEIN"/>
    <property type="match status" value="1"/>
</dbReference>
<dbReference type="EMBL" id="CALNXI010002488">
    <property type="protein sequence ID" value="CAH3188221.1"/>
    <property type="molecule type" value="Genomic_DNA"/>
</dbReference>